<sequence>MKFDVAIVGSGLAGLSVALHLAETRKVVVISKRTLLDGASNWAQGGIAAVLDSADSHEQHIADTLVAGAGLCDESATRFIVENSRPAIDWLISQGVPFTRDATAELGYHLTREGGHSQRRIIHAADATGHAVQVTLEQKARAHPNITILEHHFAIDLIKSDKIEPGVRNPRCLGLYVQDVNSGHVLTVSADNTVLATGGAGKVYLYTTNPDTATGDGIAMAWRAGCRVANMEFIQFHPTCLYHPFAKSFLISEAVRGEGGLLKLPAEAGPAAGRRFMPAHDPRGELAPRDVVARAIDFEMKKRGLDYVDLDISHQPVAFLEEHFPTIYARCLELGIDISKQPIPVVPAVHFTCGGVVTDLAGRTDLPGLYAVGETGYTGLHGANRLASNSLLECVVVGRAAAQDIERQPAQPAPELPAWDESRVTDADEEVVIAHNWDELRRFMWNYVGIVRTTKRLERAQHRIRLLREEIYEYYSHFRITRDLLELRNLVDVASMIVDSALSRRESRGLHFSQDFPETLPKALPTVLEPPRR</sequence>
<comment type="function">
    <text evidence="11">Catalyzes the oxidation of L-aspartate to iminoaspartate.</text>
</comment>
<feature type="domain" description="FAD-dependent oxidoreductase 2 FAD-binding" evidence="12">
    <location>
        <begin position="4"/>
        <end position="391"/>
    </location>
</feature>
<evidence type="ECO:0000256" key="10">
    <source>
        <dbReference type="NCBIfam" id="TIGR00551"/>
    </source>
</evidence>
<evidence type="ECO:0000256" key="3">
    <source>
        <dbReference type="ARBA" id="ARBA00008562"/>
    </source>
</evidence>
<reference evidence="14 15" key="1">
    <citation type="submission" date="2020-02" db="EMBL/GenBank/DDBJ databases">
        <authorList>
            <person name="Kim M.K."/>
        </authorList>
    </citation>
    <scope>NUCLEOTIDE SEQUENCE [LARGE SCALE GENOMIC DNA]</scope>
    <source>
        <strain evidence="14 15">17J57-3</strain>
    </source>
</reference>
<dbReference type="SUPFAM" id="SSF46977">
    <property type="entry name" value="Succinate dehydrogenase/fumarate reductase flavoprotein C-terminal domain"/>
    <property type="match status" value="1"/>
</dbReference>
<evidence type="ECO:0000313" key="15">
    <source>
        <dbReference type="Proteomes" id="UP000482155"/>
    </source>
</evidence>
<dbReference type="InterPro" id="IPR027477">
    <property type="entry name" value="Succ_DH/fumarate_Rdtase_cat_sf"/>
</dbReference>
<organism evidence="14 15">
    <name type="scientific">Noviherbaspirillum galbum</name>
    <dbReference type="NCBI Taxonomy" id="2709383"/>
    <lineage>
        <taxon>Bacteria</taxon>
        <taxon>Pseudomonadati</taxon>
        <taxon>Pseudomonadota</taxon>
        <taxon>Betaproteobacteria</taxon>
        <taxon>Burkholderiales</taxon>
        <taxon>Oxalobacteraceae</taxon>
        <taxon>Noviherbaspirillum</taxon>
    </lineage>
</organism>
<gene>
    <name evidence="14" type="primary">nadB</name>
    <name evidence="14" type="ORF">G3574_01420</name>
</gene>
<keyword evidence="6 11" id="KW-0662">Pyridine nucleotide biosynthesis</keyword>
<dbReference type="InterPro" id="IPR015939">
    <property type="entry name" value="Fum_Rdtase/Succ_DH_flav-like_C"/>
</dbReference>
<evidence type="ECO:0000259" key="13">
    <source>
        <dbReference type="Pfam" id="PF02910"/>
    </source>
</evidence>
<dbReference type="Gene3D" id="1.20.58.100">
    <property type="entry name" value="Fumarate reductase/succinate dehydrogenase flavoprotein-like, C-terminal domain"/>
    <property type="match status" value="1"/>
</dbReference>
<evidence type="ECO:0000256" key="8">
    <source>
        <dbReference type="ARBA" id="ARBA00023002"/>
    </source>
</evidence>
<dbReference type="FunFam" id="1.20.58.100:FF:000002">
    <property type="entry name" value="L-aspartate oxidase"/>
    <property type="match status" value="1"/>
</dbReference>
<comment type="caution">
    <text evidence="14">The sequence shown here is derived from an EMBL/GenBank/DDBJ whole genome shotgun (WGS) entry which is preliminary data.</text>
</comment>
<evidence type="ECO:0000259" key="12">
    <source>
        <dbReference type="Pfam" id="PF00890"/>
    </source>
</evidence>
<dbReference type="GO" id="GO:0034628">
    <property type="term" value="P:'de novo' NAD+ biosynthetic process from L-aspartate"/>
    <property type="evidence" value="ECO:0007669"/>
    <property type="project" value="TreeGrafter"/>
</dbReference>
<evidence type="ECO:0000256" key="7">
    <source>
        <dbReference type="ARBA" id="ARBA00022827"/>
    </source>
</evidence>
<evidence type="ECO:0000256" key="9">
    <source>
        <dbReference type="ARBA" id="ARBA00048305"/>
    </source>
</evidence>
<dbReference type="GO" id="GO:0008734">
    <property type="term" value="F:L-aspartate oxidase activity"/>
    <property type="evidence" value="ECO:0007669"/>
    <property type="project" value="UniProtKB-UniRule"/>
</dbReference>
<dbReference type="NCBIfam" id="NF006567">
    <property type="entry name" value="PRK09077.1"/>
    <property type="match status" value="1"/>
</dbReference>
<evidence type="ECO:0000313" key="14">
    <source>
        <dbReference type="EMBL" id="NEX59726.1"/>
    </source>
</evidence>
<dbReference type="Pfam" id="PF00890">
    <property type="entry name" value="FAD_binding_2"/>
    <property type="match status" value="1"/>
</dbReference>
<dbReference type="UniPathway" id="UPA00253">
    <property type="reaction ID" value="UER00326"/>
</dbReference>
<comment type="similarity">
    <text evidence="3 11">Belongs to the FAD-dependent oxidoreductase 2 family. NadB subfamily.</text>
</comment>
<dbReference type="SUPFAM" id="SSF51905">
    <property type="entry name" value="FAD/NAD(P)-binding domain"/>
    <property type="match status" value="1"/>
</dbReference>
<comment type="pathway">
    <text evidence="2 11">Cofactor biosynthesis; NAD(+) biosynthesis; iminoaspartate from L-aspartate (oxidase route): step 1/1.</text>
</comment>
<comment type="catalytic activity">
    <reaction evidence="9">
        <text>L-aspartate + O2 = iminosuccinate + H2O2</text>
        <dbReference type="Rhea" id="RHEA:25876"/>
        <dbReference type="ChEBI" id="CHEBI:15379"/>
        <dbReference type="ChEBI" id="CHEBI:16240"/>
        <dbReference type="ChEBI" id="CHEBI:29991"/>
        <dbReference type="ChEBI" id="CHEBI:77875"/>
        <dbReference type="EC" id="1.4.3.16"/>
    </reaction>
    <physiologicalReaction direction="left-to-right" evidence="9">
        <dbReference type="Rhea" id="RHEA:25877"/>
    </physiologicalReaction>
</comment>
<keyword evidence="7 11" id="KW-0274">FAD</keyword>
<dbReference type="InterPro" id="IPR003953">
    <property type="entry name" value="FAD-dep_OxRdtase_2_FAD-bd"/>
</dbReference>
<accession>A0A6B3SM20</accession>
<feature type="domain" description="Fumarate reductase/succinate dehydrogenase flavoprotein-like C-terminal" evidence="13">
    <location>
        <begin position="438"/>
        <end position="518"/>
    </location>
</feature>
<dbReference type="NCBIfam" id="TIGR00551">
    <property type="entry name" value="nadB"/>
    <property type="match status" value="1"/>
</dbReference>
<evidence type="ECO:0000256" key="2">
    <source>
        <dbReference type="ARBA" id="ARBA00004950"/>
    </source>
</evidence>
<dbReference type="InterPro" id="IPR036188">
    <property type="entry name" value="FAD/NAD-bd_sf"/>
</dbReference>
<evidence type="ECO:0000256" key="5">
    <source>
        <dbReference type="ARBA" id="ARBA00022630"/>
    </source>
</evidence>
<keyword evidence="15" id="KW-1185">Reference proteome</keyword>
<keyword evidence="5 11" id="KW-0285">Flavoprotein</keyword>
<proteinExistence type="inferred from homology"/>
<dbReference type="FunFam" id="3.90.700.10:FF:000002">
    <property type="entry name" value="L-aspartate oxidase"/>
    <property type="match status" value="1"/>
</dbReference>
<name>A0A6B3SM20_9BURK</name>
<dbReference type="Proteomes" id="UP000482155">
    <property type="component" value="Unassembled WGS sequence"/>
</dbReference>
<evidence type="ECO:0000256" key="1">
    <source>
        <dbReference type="ARBA" id="ARBA00001974"/>
    </source>
</evidence>
<dbReference type="Gene3D" id="3.90.700.10">
    <property type="entry name" value="Succinate dehydrogenase/fumarate reductase flavoprotein, catalytic domain"/>
    <property type="match status" value="1"/>
</dbReference>
<dbReference type="InterPro" id="IPR005288">
    <property type="entry name" value="NadB"/>
</dbReference>
<dbReference type="PANTHER" id="PTHR42716">
    <property type="entry name" value="L-ASPARTATE OXIDASE"/>
    <property type="match status" value="1"/>
</dbReference>
<evidence type="ECO:0000256" key="11">
    <source>
        <dbReference type="RuleBase" id="RU362049"/>
    </source>
</evidence>
<dbReference type="Gene3D" id="3.50.50.60">
    <property type="entry name" value="FAD/NAD(P)-binding domain"/>
    <property type="match status" value="1"/>
</dbReference>
<dbReference type="Pfam" id="PF02910">
    <property type="entry name" value="Succ_DH_flav_C"/>
    <property type="match status" value="1"/>
</dbReference>
<dbReference type="RefSeq" id="WP_163960150.1">
    <property type="nucleotide sequence ID" value="NZ_JAAIVB010000008.1"/>
</dbReference>
<comment type="cofactor">
    <cofactor evidence="1 11">
        <name>FAD</name>
        <dbReference type="ChEBI" id="CHEBI:57692"/>
    </cofactor>
</comment>
<dbReference type="PANTHER" id="PTHR42716:SF2">
    <property type="entry name" value="L-ASPARTATE OXIDASE, CHLOROPLASTIC"/>
    <property type="match status" value="1"/>
</dbReference>
<dbReference type="InterPro" id="IPR037099">
    <property type="entry name" value="Fum_R/Succ_DH_flav-like_C_sf"/>
</dbReference>
<dbReference type="AlphaFoldDB" id="A0A6B3SM20"/>
<protein>
    <recommendedName>
        <fullName evidence="4 10">L-aspartate oxidase</fullName>
        <ecNumber evidence="4 10">1.4.3.16</ecNumber>
    </recommendedName>
</protein>
<dbReference type="SUPFAM" id="SSF56425">
    <property type="entry name" value="Succinate dehydrogenase/fumarate reductase flavoprotein, catalytic domain"/>
    <property type="match status" value="1"/>
</dbReference>
<dbReference type="GO" id="GO:0005737">
    <property type="term" value="C:cytoplasm"/>
    <property type="evidence" value="ECO:0007669"/>
    <property type="project" value="UniProtKB-SubCell"/>
</dbReference>
<dbReference type="EMBL" id="JAAIVB010000008">
    <property type="protein sequence ID" value="NEX59726.1"/>
    <property type="molecule type" value="Genomic_DNA"/>
</dbReference>
<evidence type="ECO:0000256" key="6">
    <source>
        <dbReference type="ARBA" id="ARBA00022642"/>
    </source>
</evidence>
<dbReference type="EC" id="1.4.3.16" evidence="4 10"/>
<keyword evidence="8 11" id="KW-0560">Oxidoreductase</keyword>
<comment type="subcellular location">
    <subcellularLocation>
        <location evidence="11">Cytoplasm</location>
    </subcellularLocation>
</comment>
<evidence type="ECO:0000256" key="4">
    <source>
        <dbReference type="ARBA" id="ARBA00012173"/>
    </source>
</evidence>
<dbReference type="PRINTS" id="PR00368">
    <property type="entry name" value="FADPNR"/>
</dbReference>